<dbReference type="Proteomes" id="UP000230423">
    <property type="component" value="Unassembled WGS sequence"/>
</dbReference>
<proteinExistence type="predicted"/>
<evidence type="ECO:0000256" key="1">
    <source>
        <dbReference type="ARBA" id="ARBA00022598"/>
    </source>
</evidence>
<dbReference type="InterPro" id="IPR003694">
    <property type="entry name" value="NAD_synthase"/>
</dbReference>
<dbReference type="SUPFAM" id="SSF56317">
    <property type="entry name" value="Carbon-nitrogen hydrolase"/>
    <property type="match status" value="1"/>
</dbReference>
<organism evidence="2 3">
    <name type="scientific">Teladorsagia circumcincta</name>
    <name type="common">Brown stomach worm</name>
    <name type="synonym">Ostertagia circumcincta</name>
    <dbReference type="NCBI Taxonomy" id="45464"/>
    <lineage>
        <taxon>Eukaryota</taxon>
        <taxon>Metazoa</taxon>
        <taxon>Ecdysozoa</taxon>
        <taxon>Nematoda</taxon>
        <taxon>Chromadorea</taxon>
        <taxon>Rhabditida</taxon>
        <taxon>Rhabditina</taxon>
        <taxon>Rhabditomorpha</taxon>
        <taxon>Strongyloidea</taxon>
        <taxon>Trichostrongylidae</taxon>
        <taxon>Teladorsagia</taxon>
    </lineage>
</organism>
<keyword evidence="1" id="KW-0436">Ligase</keyword>
<dbReference type="GO" id="GO:0005737">
    <property type="term" value="C:cytoplasm"/>
    <property type="evidence" value="ECO:0007669"/>
    <property type="project" value="InterPro"/>
</dbReference>
<feature type="non-terminal residue" evidence="2">
    <location>
        <position position="69"/>
    </location>
</feature>
<dbReference type="InterPro" id="IPR036526">
    <property type="entry name" value="C-N_Hydrolase_sf"/>
</dbReference>
<evidence type="ECO:0000313" key="2">
    <source>
        <dbReference type="EMBL" id="PIO53387.1"/>
    </source>
</evidence>
<dbReference type="AlphaFoldDB" id="A0A2G9T5Y2"/>
<sequence>IGGVYLFSNHRGCDGDRIYYDGSSSIAQNGKLYAQIHQFDIEDTCVATAVLDLNETILYRGKNSSNRYE</sequence>
<protein>
    <submittedName>
        <fullName evidence="2">Uncharacterized protein</fullName>
    </submittedName>
</protein>
<name>A0A2G9T5Y2_TELCI</name>
<accession>A0A2G9T5Y2</accession>
<dbReference type="GO" id="GO:0003952">
    <property type="term" value="F:NAD+ synthase (glutamine-hydrolyzing) activity"/>
    <property type="evidence" value="ECO:0007669"/>
    <property type="project" value="InterPro"/>
</dbReference>
<dbReference type="EMBL" id="KZ413810">
    <property type="protein sequence ID" value="PIO53387.1"/>
    <property type="molecule type" value="Genomic_DNA"/>
</dbReference>
<dbReference type="GO" id="GO:0004359">
    <property type="term" value="F:glutaminase activity"/>
    <property type="evidence" value="ECO:0007669"/>
    <property type="project" value="InterPro"/>
</dbReference>
<dbReference type="PANTHER" id="PTHR23090">
    <property type="entry name" value="NH 3 /GLUTAMINE-DEPENDENT NAD + SYNTHETASE"/>
    <property type="match status" value="1"/>
</dbReference>
<feature type="non-terminal residue" evidence="2">
    <location>
        <position position="1"/>
    </location>
</feature>
<evidence type="ECO:0000313" key="3">
    <source>
        <dbReference type="Proteomes" id="UP000230423"/>
    </source>
</evidence>
<reference evidence="2 3" key="1">
    <citation type="submission" date="2015-09" db="EMBL/GenBank/DDBJ databases">
        <title>Draft genome of the parasitic nematode Teladorsagia circumcincta isolate WARC Sus (inbred).</title>
        <authorList>
            <person name="Mitreva M."/>
        </authorList>
    </citation>
    <scope>NUCLEOTIDE SEQUENCE [LARGE SCALE GENOMIC DNA]</scope>
    <source>
        <strain evidence="2 3">S</strain>
    </source>
</reference>
<gene>
    <name evidence="2" type="ORF">TELCIR_25279</name>
</gene>
<dbReference type="Gene3D" id="3.60.110.10">
    <property type="entry name" value="Carbon-nitrogen hydrolase"/>
    <property type="match status" value="1"/>
</dbReference>
<dbReference type="GO" id="GO:0009435">
    <property type="term" value="P:NAD+ biosynthetic process"/>
    <property type="evidence" value="ECO:0007669"/>
    <property type="project" value="InterPro"/>
</dbReference>
<dbReference type="PANTHER" id="PTHR23090:SF9">
    <property type="entry name" value="GLUTAMINE-DEPENDENT NAD(+) SYNTHETASE"/>
    <property type="match status" value="1"/>
</dbReference>
<keyword evidence="3" id="KW-1185">Reference proteome</keyword>
<dbReference type="OrthoDB" id="2020662at2759"/>